<organism evidence="2 3">
    <name type="scientific">Caerostris darwini</name>
    <dbReference type="NCBI Taxonomy" id="1538125"/>
    <lineage>
        <taxon>Eukaryota</taxon>
        <taxon>Metazoa</taxon>
        <taxon>Ecdysozoa</taxon>
        <taxon>Arthropoda</taxon>
        <taxon>Chelicerata</taxon>
        <taxon>Arachnida</taxon>
        <taxon>Araneae</taxon>
        <taxon>Araneomorphae</taxon>
        <taxon>Entelegynae</taxon>
        <taxon>Araneoidea</taxon>
        <taxon>Araneidae</taxon>
        <taxon>Caerostris</taxon>
    </lineage>
</organism>
<comment type="caution">
    <text evidence="2">The sequence shown here is derived from an EMBL/GenBank/DDBJ whole genome shotgun (WGS) entry which is preliminary data.</text>
</comment>
<gene>
    <name evidence="2" type="ORF">CDAR_581281</name>
</gene>
<feature type="compositionally biased region" description="Polar residues" evidence="1">
    <location>
        <begin position="47"/>
        <end position="59"/>
    </location>
</feature>
<evidence type="ECO:0000256" key="1">
    <source>
        <dbReference type="SAM" id="MobiDB-lite"/>
    </source>
</evidence>
<dbReference type="AlphaFoldDB" id="A0AAV4PM11"/>
<feature type="region of interest" description="Disordered" evidence="1">
    <location>
        <begin position="47"/>
        <end position="67"/>
    </location>
</feature>
<protein>
    <submittedName>
        <fullName evidence="2">Uncharacterized protein</fullName>
    </submittedName>
</protein>
<evidence type="ECO:0000313" key="2">
    <source>
        <dbReference type="EMBL" id="GIX97203.1"/>
    </source>
</evidence>
<dbReference type="Proteomes" id="UP001054837">
    <property type="component" value="Unassembled WGS sequence"/>
</dbReference>
<name>A0AAV4PM11_9ARAC</name>
<accession>A0AAV4PM11</accession>
<sequence length="126" mass="14320">MKRQKFSCDHSIKLKDSSNAYLKAFSSFHEMKQATLAARHFPLQPWNSSRATNYTSPPNEISRPLRKSSKGVIVNNLNRMNYSKLSQQTRLLPRGGTYWQQTSITRRSQHLIGCSDHISVAGTKPA</sequence>
<reference evidence="2 3" key="1">
    <citation type="submission" date="2021-06" db="EMBL/GenBank/DDBJ databases">
        <title>Caerostris darwini draft genome.</title>
        <authorList>
            <person name="Kono N."/>
            <person name="Arakawa K."/>
        </authorList>
    </citation>
    <scope>NUCLEOTIDE SEQUENCE [LARGE SCALE GENOMIC DNA]</scope>
</reference>
<keyword evidence="3" id="KW-1185">Reference proteome</keyword>
<dbReference type="EMBL" id="BPLQ01003013">
    <property type="protein sequence ID" value="GIX97203.1"/>
    <property type="molecule type" value="Genomic_DNA"/>
</dbReference>
<evidence type="ECO:0000313" key="3">
    <source>
        <dbReference type="Proteomes" id="UP001054837"/>
    </source>
</evidence>
<proteinExistence type="predicted"/>